<dbReference type="EMBL" id="BAABHQ010000029">
    <property type="protein sequence ID" value="GAA4896155.1"/>
    <property type="molecule type" value="Genomic_DNA"/>
</dbReference>
<reference evidence="3" key="1">
    <citation type="journal article" date="2019" name="Int. J. Syst. Evol. Microbiol.">
        <title>The Global Catalogue of Microorganisms (GCM) 10K type strain sequencing project: providing services to taxonomists for standard genome sequencing and annotation.</title>
        <authorList>
            <consortium name="The Broad Institute Genomics Platform"/>
            <consortium name="The Broad Institute Genome Sequencing Center for Infectious Disease"/>
            <person name="Wu L."/>
            <person name="Ma J."/>
        </authorList>
    </citation>
    <scope>NUCLEOTIDE SEQUENCE [LARGE SCALE GENOMIC DNA]</scope>
    <source>
        <strain evidence="3">JCM 17983</strain>
    </source>
</reference>
<evidence type="ECO:0000313" key="3">
    <source>
        <dbReference type="Proteomes" id="UP001500457"/>
    </source>
</evidence>
<gene>
    <name evidence="2" type="ORF">GCM10023203_58170</name>
</gene>
<protein>
    <submittedName>
        <fullName evidence="2">Uncharacterized protein</fullName>
    </submittedName>
</protein>
<sequence>MCLATLVAGSVVAALSLVTTAGVPTEGAFVLVMLLGAGAAVVALVIVAFVPRQRPPPRVAEPVGDRAVPAPLSV</sequence>
<organism evidence="2 3">
    <name type="scientific">Actinomycetospora straminea</name>
    <dbReference type="NCBI Taxonomy" id="663607"/>
    <lineage>
        <taxon>Bacteria</taxon>
        <taxon>Bacillati</taxon>
        <taxon>Actinomycetota</taxon>
        <taxon>Actinomycetes</taxon>
        <taxon>Pseudonocardiales</taxon>
        <taxon>Pseudonocardiaceae</taxon>
        <taxon>Actinomycetospora</taxon>
    </lineage>
</organism>
<dbReference type="RefSeq" id="WP_274234876.1">
    <property type="nucleotide sequence ID" value="NZ_BAABHQ010000029.1"/>
</dbReference>
<comment type="caution">
    <text evidence="2">The sequence shown here is derived from an EMBL/GenBank/DDBJ whole genome shotgun (WGS) entry which is preliminary data.</text>
</comment>
<evidence type="ECO:0000256" key="1">
    <source>
        <dbReference type="SAM" id="Phobius"/>
    </source>
</evidence>
<keyword evidence="1" id="KW-0812">Transmembrane</keyword>
<evidence type="ECO:0000313" key="2">
    <source>
        <dbReference type="EMBL" id="GAA4896155.1"/>
    </source>
</evidence>
<dbReference type="Proteomes" id="UP001500457">
    <property type="component" value="Unassembled WGS sequence"/>
</dbReference>
<feature type="transmembrane region" description="Helical" evidence="1">
    <location>
        <begin position="30"/>
        <end position="50"/>
    </location>
</feature>
<name>A0ABP9FA15_9PSEU</name>
<keyword evidence="3" id="KW-1185">Reference proteome</keyword>
<keyword evidence="1" id="KW-1133">Transmembrane helix</keyword>
<keyword evidence="1" id="KW-0472">Membrane</keyword>
<accession>A0ABP9FA15</accession>
<proteinExistence type="predicted"/>